<dbReference type="CDD" id="cd00276">
    <property type="entry name" value="C2B_Synaptotagmin"/>
    <property type="match status" value="1"/>
</dbReference>
<comment type="caution">
    <text evidence="4">The sequence shown here is derived from an EMBL/GenBank/DDBJ whole genome shotgun (WGS) entry which is preliminary data.</text>
</comment>
<dbReference type="AlphaFoldDB" id="A0A3M6UY49"/>
<dbReference type="EMBL" id="RCHS01000482">
    <property type="protein sequence ID" value="RMX58595.1"/>
    <property type="molecule type" value="Genomic_DNA"/>
</dbReference>
<dbReference type="OrthoDB" id="67700at2759"/>
<keyword evidence="2" id="KW-0812">Transmembrane</keyword>
<dbReference type="GO" id="GO:0005544">
    <property type="term" value="F:calcium-dependent phospholipid binding"/>
    <property type="evidence" value="ECO:0007669"/>
    <property type="project" value="TreeGrafter"/>
</dbReference>
<dbReference type="GO" id="GO:0001786">
    <property type="term" value="F:phosphatidylserine binding"/>
    <property type="evidence" value="ECO:0007669"/>
    <property type="project" value="TreeGrafter"/>
</dbReference>
<organism evidence="4 5">
    <name type="scientific">Pocillopora damicornis</name>
    <name type="common">Cauliflower coral</name>
    <name type="synonym">Millepora damicornis</name>
    <dbReference type="NCBI Taxonomy" id="46731"/>
    <lineage>
        <taxon>Eukaryota</taxon>
        <taxon>Metazoa</taxon>
        <taxon>Cnidaria</taxon>
        <taxon>Anthozoa</taxon>
        <taxon>Hexacorallia</taxon>
        <taxon>Scleractinia</taxon>
        <taxon>Astrocoeniina</taxon>
        <taxon>Pocilloporidae</taxon>
        <taxon>Pocillopora</taxon>
    </lineage>
</organism>
<keyword evidence="5" id="KW-1185">Reference proteome</keyword>
<dbReference type="GO" id="GO:0070382">
    <property type="term" value="C:exocytic vesicle"/>
    <property type="evidence" value="ECO:0007669"/>
    <property type="project" value="TreeGrafter"/>
</dbReference>
<dbReference type="GO" id="GO:0000149">
    <property type="term" value="F:SNARE binding"/>
    <property type="evidence" value="ECO:0007669"/>
    <property type="project" value="TreeGrafter"/>
</dbReference>
<dbReference type="Gene3D" id="2.60.40.150">
    <property type="entry name" value="C2 domain"/>
    <property type="match status" value="2"/>
</dbReference>
<dbReference type="GO" id="GO:0005509">
    <property type="term" value="F:calcium ion binding"/>
    <property type="evidence" value="ECO:0007669"/>
    <property type="project" value="TreeGrafter"/>
</dbReference>
<dbReference type="InterPro" id="IPR000008">
    <property type="entry name" value="C2_dom"/>
</dbReference>
<accession>A0A3M6UY49</accession>
<dbReference type="GO" id="GO:0048791">
    <property type="term" value="P:calcium ion-regulated exocytosis of neurotransmitter"/>
    <property type="evidence" value="ECO:0007669"/>
    <property type="project" value="TreeGrafter"/>
</dbReference>
<evidence type="ECO:0000313" key="4">
    <source>
        <dbReference type="EMBL" id="RMX58595.1"/>
    </source>
</evidence>
<dbReference type="Proteomes" id="UP000275408">
    <property type="component" value="Unassembled WGS sequence"/>
</dbReference>
<protein>
    <recommendedName>
        <fullName evidence="3">C2 domain-containing protein</fullName>
    </recommendedName>
</protein>
<evidence type="ECO:0000259" key="3">
    <source>
        <dbReference type="PROSITE" id="PS50004"/>
    </source>
</evidence>
<dbReference type="STRING" id="46731.A0A3M6UY49"/>
<evidence type="ECO:0000313" key="5">
    <source>
        <dbReference type="Proteomes" id="UP000275408"/>
    </source>
</evidence>
<dbReference type="GO" id="GO:0030276">
    <property type="term" value="F:clathrin binding"/>
    <property type="evidence" value="ECO:0007669"/>
    <property type="project" value="TreeGrafter"/>
</dbReference>
<feature type="compositionally biased region" description="Basic residues" evidence="1">
    <location>
        <begin position="56"/>
        <end position="65"/>
    </location>
</feature>
<feature type="domain" description="C2" evidence="3">
    <location>
        <begin position="302"/>
        <end position="436"/>
    </location>
</feature>
<dbReference type="PANTHER" id="PTHR10024:SF227">
    <property type="entry name" value="SYNAPTOTAGMIN 1"/>
    <property type="match status" value="1"/>
</dbReference>
<reference evidence="4 5" key="1">
    <citation type="journal article" date="2018" name="Sci. Rep.">
        <title>Comparative analysis of the Pocillopora damicornis genome highlights role of immune system in coral evolution.</title>
        <authorList>
            <person name="Cunning R."/>
            <person name="Bay R.A."/>
            <person name="Gillette P."/>
            <person name="Baker A.C."/>
            <person name="Traylor-Knowles N."/>
        </authorList>
    </citation>
    <scope>NUCLEOTIDE SEQUENCE [LARGE SCALE GENOMIC DNA]</scope>
    <source>
        <strain evidence="4">RSMAS</strain>
        <tissue evidence="4">Whole animal</tissue>
    </source>
</reference>
<evidence type="ECO:0000256" key="1">
    <source>
        <dbReference type="SAM" id="MobiDB-lite"/>
    </source>
</evidence>
<dbReference type="GO" id="GO:0005886">
    <property type="term" value="C:plasma membrane"/>
    <property type="evidence" value="ECO:0007669"/>
    <property type="project" value="TreeGrafter"/>
</dbReference>
<keyword evidence="2" id="KW-0472">Membrane</keyword>
<feature type="region of interest" description="Disordered" evidence="1">
    <location>
        <begin position="56"/>
        <end position="86"/>
    </location>
</feature>
<sequence length="457" mass="51870">MPRISDVHRDSYTDSILSLSEGLIILFVASSVLVLGALCKYLGKLCRKLWKKPRWKRKSKKRHSKRAEQRKGSAPVKRSGSFRSGEGVVMSPQFTIPSSRSCMIQQPYPDLSQGRTGKTTADKRLSLVSFYLKEKEIGKLNPQLYQNYERTVRIGMDKELGQLNLILKYKGKTRNLSVTLVNGKDFPPRDFSGTIDTCVTVCVLPHRERRKRTAIHRRSMNPQYNENFVFNIQLGEDTHAHSLLLITYFYDSFSHAHVLGQCYVPLIYCDFSSETIVWCYLDHPYGSYTTLVGALQSLVTSECGDLLLSLCYVSKSQTLTVAIMKGMNLAEGRLSSVEKLYTKATLLHDNQKIGKRKTSLQEIGDIYTVFNEALLFRIPGEKLISCTLKISVNHYNVMGKSSSLGEVTFSAESTGLEDAHWSSVTTKRDKPVTMWHTLRGFKFMETSREEREPLSPN</sequence>
<feature type="transmembrane region" description="Helical" evidence="2">
    <location>
        <begin position="23"/>
        <end position="43"/>
    </location>
</feature>
<dbReference type="InterPro" id="IPR035892">
    <property type="entry name" value="C2_domain_sf"/>
</dbReference>
<keyword evidence="2" id="KW-1133">Transmembrane helix</keyword>
<name>A0A3M6UY49_POCDA</name>
<dbReference type="GO" id="GO:0098793">
    <property type="term" value="C:presynapse"/>
    <property type="evidence" value="ECO:0007669"/>
    <property type="project" value="GOC"/>
</dbReference>
<dbReference type="GO" id="GO:0048488">
    <property type="term" value="P:synaptic vesicle endocytosis"/>
    <property type="evidence" value="ECO:0007669"/>
    <property type="project" value="TreeGrafter"/>
</dbReference>
<dbReference type="Pfam" id="PF00168">
    <property type="entry name" value="C2"/>
    <property type="match status" value="2"/>
</dbReference>
<gene>
    <name evidence="4" type="ORF">pdam_00006441</name>
</gene>
<proteinExistence type="predicted"/>
<dbReference type="SMART" id="SM00239">
    <property type="entry name" value="C2"/>
    <property type="match status" value="2"/>
</dbReference>
<dbReference type="OMA" id="LICIFRC"/>
<feature type="domain" description="C2" evidence="3">
    <location>
        <begin position="159"/>
        <end position="279"/>
    </location>
</feature>
<dbReference type="PROSITE" id="PS50004">
    <property type="entry name" value="C2"/>
    <property type="match status" value="2"/>
</dbReference>
<dbReference type="SUPFAM" id="SSF49562">
    <property type="entry name" value="C2 domain (Calcium/lipid-binding domain, CaLB)"/>
    <property type="match status" value="2"/>
</dbReference>
<evidence type="ECO:0000256" key="2">
    <source>
        <dbReference type="SAM" id="Phobius"/>
    </source>
</evidence>
<dbReference type="PANTHER" id="PTHR10024">
    <property type="entry name" value="SYNAPTOTAGMIN"/>
    <property type="match status" value="1"/>
</dbReference>